<evidence type="ECO:0000259" key="1">
    <source>
        <dbReference type="SMART" id="SM00421"/>
    </source>
</evidence>
<dbReference type="SMART" id="SM00421">
    <property type="entry name" value="HTH_LUXR"/>
    <property type="match status" value="1"/>
</dbReference>
<dbReference type="Proteomes" id="UP001500469">
    <property type="component" value="Unassembled WGS sequence"/>
</dbReference>
<comment type="caution">
    <text evidence="2">The sequence shown here is derived from an EMBL/GenBank/DDBJ whole genome shotgun (WGS) entry which is preliminary data.</text>
</comment>
<keyword evidence="3" id="KW-1185">Reference proteome</keyword>
<organism evidence="2 3">
    <name type="scientific">Algoriphagus jejuensis</name>
    <dbReference type="NCBI Taxonomy" id="419934"/>
    <lineage>
        <taxon>Bacteria</taxon>
        <taxon>Pseudomonadati</taxon>
        <taxon>Bacteroidota</taxon>
        <taxon>Cytophagia</taxon>
        <taxon>Cytophagales</taxon>
        <taxon>Cyclobacteriaceae</taxon>
        <taxon>Algoriphagus</taxon>
    </lineage>
</organism>
<dbReference type="InterPro" id="IPR016032">
    <property type="entry name" value="Sig_transdc_resp-reg_C-effctor"/>
</dbReference>
<reference evidence="3" key="1">
    <citation type="journal article" date="2019" name="Int. J. Syst. Evol. Microbiol.">
        <title>The Global Catalogue of Microorganisms (GCM) 10K type strain sequencing project: providing services to taxonomists for standard genome sequencing and annotation.</title>
        <authorList>
            <consortium name="The Broad Institute Genomics Platform"/>
            <consortium name="The Broad Institute Genome Sequencing Center for Infectious Disease"/>
            <person name="Wu L."/>
            <person name="Ma J."/>
        </authorList>
    </citation>
    <scope>NUCLEOTIDE SEQUENCE [LARGE SCALE GENOMIC DNA]</scope>
    <source>
        <strain evidence="3">JCM 16112</strain>
    </source>
</reference>
<protein>
    <recommendedName>
        <fullName evidence="1">HTH luxR-type domain-containing protein</fullName>
    </recommendedName>
</protein>
<dbReference type="InterPro" id="IPR000792">
    <property type="entry name" value="Tscrpt_reg_LuxR_C"/>
</dbReference>
<sequence>MNYPESIEQITIQKKVEAFELASTWIPGIKILQQVEPAKNLFICERGIQRYGLSQGFFKHLPTKEFKSLVFDADSPETCLLAVSERNFGNYPETRIFLQRQKRNKNLPMELVIVKYLNFDSNGVPLLSLTQILPLPFQPWASTKVNRIIHEISFKKQNREKFKQLSTRNKEVLSHMTCCTKAEDISELLGISVNTVNTHKKKIKDLLVLEGSCEVVWYGLAFDLLKF</sequence>
<feature type="domain" description="HTH luxR-type" evidence="1">
    <location>
        <begin position="162"/>
        <end position="219"/>
    </location>
</feature>
<evidence type="ECO:0000313" key="2">
    <source>
        <dbReference type="EMBL" id="GAA0878119.1"/>
    </source>
</evidence>
<gene>
    <name evidence="2" type="ORF">GCM10009119_10870</name>
</gene>
<accession>A0ABP3Y9B8</accession>
<evidence type="ECO:0000313" key="3">
    <source>
        <dbReference type="Proteomes" id="UP001500469"/>
    </source>
</evidence>
<dbReference type="SUPFAM" id="SSF46894">
    <property type="entry name" value="C-terminal effector domain of the bipartite response regulators"/>
    <property type="match status" value="1"/>
</dbReference>
<dbReference type="Gene3D" id="1.10.10.10">
    <property type="entry name" value="Winged helix-like DNA-binding domain superfamily/Winged helix DNA-binding domain"/>
    <property type="match status" value="1"/>
</dbReference>
<dbReference type="EMBL" id="BAAAFI010000004">
    <property type="protein sequence ID" value="GAA0878119.1"/>
    <property type="molecule type" value="Genomic_DNA"/>
</dbReference>
<dbReference type="RefSeq" id="WP_343849295.1">
    <property type="nucleotide sequence ID" value="NZ_BAAAFI010000004.1"/>
</dbReference>
<dbReference type="Pfam" id="PF00196">
    <property type="entry name" value="GerE"/>
    <property type="match status" value="1"/>
</dbReference>
<name>A0ABP3Y9B8_9BACT</name>
<dbReference type="InterPro" id="IPR036388">
    <property type="entry name" value="WH-like_DNA-bd_sf"/>
</dbReference>
<proteinExistence type="predicted"/>